<dbReference type="AlphaFoldDB" id="A0A7W7K533"/>
<accession>A0A7W7K533</accession>
<dbReference type="InterPro" id="IPR036388">
    <property type="entry name" value="WH-like_DNA-bd_sf"/>
</dbReference>
<dbReference type="InterPro" id="IPR016032">
    <property type="entry name" value="Sig_transdc_resp-reg_C-effctor"/>
</dbReference>
<feature type="domain" description="HTH luxR-type" evidence="4">
    <location>
        <begin position="173"/>
        <end position="238"/>
    </location>
</feature>
<dbReference type="EMBL" id="JACHLN010000004">
    <property type="protein sequence ID" value="MBB4841226.1"/>
    <property type="molecule type" value="Genomic_DNA"/>
</dbReference>
<keyword evidence="1" id="KW-0805">Transcription regulation</keyword>
<dbReference type="InterPro" id="IPR000792">
    <property type="entry name" value="Tscrpt_reg_LuxR_C"/>
</dbReference>
<proteinExistence type="predicted"/>
<evidence type="ECO:0000256" key="1">
    <source>
        <dbReference type="ARBA" id="ARBA00023015"/>
    </source>
</evidence>
<sequence>MASDAQNMPWELAGRIVEHGRRMGLPLIAACADISSARPVQLADGTPVSALFEFTHDAGAYWAQGDFALRNAIVSVARHLAEPFYYDQGRIRSWRPLRIEPQIEREAMQRSYRVESAIVAPVHLPAGVIGAVVWASTAPGLDIDALFEREASVLHPLALRFIATCNAGPDASTDIVQHKLTRREVQCLKLAAAGKTDGEIGTILGLSVPTIRFHMRRASSRLGENGRLRTVQRAVALGFARPN</sequence>
<comment type="caution">
    <text evidence="5">The sequence shown here is derived from an EMBL/GenBank/DDBJ whole genome shotgun (WGS) entry which is preliminary data.</text>
</comment>
<dbReference type="GO" id="GO:0006355">
    <property type="term" value="P:regulation of DNA-templated transcription"/>
    <property type="evidence" value="ECO:0007669"/>
    <property type="project" value="InterPro"/>
</dbReference>
<dbReference type="CDD" id="cd06170">
    <property type="entry name" value="LuxR_C_like"/>
    <property type="match status" value="1"/>
</dbReference>
<evidence type="ECO:0000256" key="3">
    <source>
        <dbReference type="ARBA" id="ARBA00023163"/>
    </source>
</evidence>
<organism evidence="5 6">
    <name type="scientific">Sphingomonas kyeonggiensis</name>
    <dbReference type="NCBI Taxonomy" id="1268553"/>
    <lineage>
        <taxon>Bacteria</taxon>
        <taxon>Pseudomonadati</taxon>
        <taxon>Pseudomonadota</taxon>
        <taxon>Alphaproteobacteria</taxon>
        <taxon>Sphingomonadales</taxon>
        <taxon>Sphingomonadaceae</taxon>
        <taxon>Sphingomonas</taxon>
    </lineage>
</organism>
<dbReference type="PANTHER" id="PTHR44688">
    <property type="entry name" value="DNA-BINDING TRANSCRIPTIONAL ACTIVATOR DEVR_DOSR"/>
    <property type="match status" value="1"/>
</dbReference>
<keyword evidence="6" id="KW-1185">Reference proteome</keyword>
<protein>
    <submittedName>
        <fullName evidence="5">DNA-binding CsgD family transcriptional regulator</fullName>
    </submittedName>
</protein>
<keyword evidence="3" id="KW-0804">Transcription</keyword>
<evidence type="ECO:0000313" key="5">
    <source>
        <dbReference type="EMBL" id="MBB4841226.1"/>
    </source>
</evidence>
<evidence type="ECO:0000259" key="4">
    <source>
        <dbReference type="PROSITE" id="PS50043"/>
    </source>
</evidence>
<dbReference type="SMART" id="SM00421">
    <property type="entry name" value="HTH_LUXR"/>
    <property type="match status" value="1"/>
</dbReference>
<evidence type="ECO:0000256" key="2">
    <source>
        <dbReference type="ARBA" id="ARBA00023125"/>
    </source>
</evidence>
<keyword evidence="2 5" id="KW-0238">DNA-binding</keyword>
<dbReference type="GO" id="GO:0003677">
    <property type="term" value="F:DNA binding"/>
    <property type="evidence" value="ECO:0007669"/>
    <property type="project" value="UniProtKB-KW"/>
</dbReference>
<gene>
    <name evidence="5" type="ORF">HNP52_004323</name>
</gene>
<dbReference type="Gene3D" id="1.10.10.10">
    <property type="entry name" value="Winged helix-like DNA-binding domain superfamily/Winged helix DNA-binding domain"/>
    <property type="match status" value="1"/>
</dbReference>
<dbReference type="Pfam" id="PF00196">
    <property type="entry name" value="GerE"/>
    <property type="match status" value="1"/>
</dbReference>
<evidence type="ECO:0000313" key="6">
    <source>
        <dbReference type="Proteomes" id="UP000575241"/>
    </source>
</evidence>
<dbReference type="PROSITE" id="PS50043">
    <property type="entry name" value="HTH_LUXR_2"/>
    <property type="match status" value="1"/>
</dbReference>
<dbReference type="RefSeq" id="WP_184170528.1">
    <property type="nucleotide sequence ID" value="NZ_JACHLN010000004.1"/>
</dbReference>
<name>A0A7W7K533_9SPHN</name>
<reference evidence="5 6" key="1">
    <citation type="submission" date="2020-08" db="EMBL/GenBank/DDBJ databases">
        <title>Functional genomics of gut bacteria from endangered species of beetles.</title>
        <authorList>
            <person name="Carlos-Shanley C."/>
        </authorList>
    </citation>
    <scope>NUCLEOTIDE SEQUENCE [LARGE SCALE GENOMIC DNA]</scope>
    <source>
        <strain evidence="5 6">S00224</strain>
    </source>
</reference>
<dbReference type="Proteomes" id="UP000575241">
    <property type="component" value="Unassembled WGS sequence"/>
</dbReference>
<dbReference type="PRINTS" id="PR00038">
    <property type="entry name" value="HTHLUXR"/>
</dbReference>
<dbReference type="PANTHER" id="PTHR44688:SF16">
    <property type="entry name" value="DNA-BINDING TRANSCRIPTIONAL ACTIVATOR DEVR_DOSR"/>
    <property type="match status" value="1"/>
</dbReference>
<dbReference type="SUPFAM" id="SSF46894">
    <property type="entry name" value="C-terminal effector domain of the bipartite response regulators"/>
    <property type="match status" value="1"/>
</dbReference>